<keyword evidence="4" id="KW-0460">Magnesium</keyword>
<comment type="subcellular location">
    <subcellularLocation>
        <location evidence="4">Cytoplasm</location>
    </subcellularLocation>
</comment>
<keyword evidence="7" id="KW-1185">Reference proteome</keyword>
<accession>A0A0D2IU07</accession>
<keyword evidence="4 6" id="KW-0378">Hydrolase</keyword>
<dbReference type="OrthoDB" id="9982946at2759"/>
<dbReference type="PANTHER" id="PTHR23078:SF3">
    <property type="entry name" value="VESICLE-FUSING ATPASE"/>
    <property type="match status" value="1"/>
</dbReference>
<dbReference type="FunFam" id="1.10.8.60:FF:000049">
    <property type="entry name" value="Vesicle-fusing ATPase"/>
    <property type="match status" value="1"/>
</dbReference>
<dbReference type="SUPFAM" id="SSF52540">
    <property type="entry name" value="P-loop containing nucleoside triphosphate hydrolases"/>
    <property type="match status" value="2"/>
</dbReference>
<sequence>MLDEAMLRPGRLEVQIEIGLADEKGRFQILKIHTNKMAANSFLSPDVDLAKLAEVTKNFSGAELEGLVKSAASFALNRNVDINDLHKPLDEENIKVTMADFNAALNEVTPAFGSNTESLELSRRHGIIDYGDSFKHLQQTLRTLVNQVQHSDKTSLLSVLLEGPGGAGTTALAATAAIESGFPFVKVVSPEAMVGYAESAKGSVATKIFEDAYKSPLSIVILVGPAHARPQCY</sequence>
<dbReference type="Gene3D" id="3.40.50.300">
    <property type="entry name" value="P-loop containing nucleotide triphosphate hydrolases"/>
    <property type="match status" value="2"/>
</dbReference>
<organism evidence="6 7">
    <name type="scientific">Monoraphidium neglectum</name>
    <dbReference type="NCBI Taxonomy" id="145388"/>
    <lineage>
        <taxon>Eukaryota</taxon>
        <taxon>Viridiplantae</taxon>
        <taxon>Chlorophyta</taxon>
        <taxon>core chlorophytes</taxon>
        <taxon>Chlorophyceae</taxon>
        <taxon>CS clade</taxon>
        <taxon>Sphaeropleales</taxon>
        <taxon>Selenastraceae</taxon>
        <taxon>Monoraphidium</taxon>
    </lineage>
</organism>
<dbReference type="STRING" id="145388.A0A0D2IU07"/>
<evidence type="ECO:0000256" key="4">
    <source>
        <dbReference type="RuleBase" id="RU367045"/>
    </source>
</evidence>
<dbReference type="FunFam" id="3.40.50.300:FF:000166">
    <property type="entry name" value="vesicle-fusing ATPase isoform X1"/>
    <property type="match status" value="1"/>
</dbReference>
<keyword evidence="4" id="KW-0653">Protein transport</keyword>
<comment type="function">
    <text evidence="4">Required for vesicle-mediated transport. Catalyzes the fusion of transport vesicles within the Golgi cisternae. Is also required for transport from the endoplasmic reticulum to the Golgi stack. Seems to function as a fusion protein required for the delivery of cargo proteins to all compartments of the Golgi stack independent of vesicle origin.</text>
</comment>
<dbReference type="InterPro" id="IPR027417">
    <property type="entry name" value="P-loop_NTPase"/>
</dbReference>
<evidence type="ECO:0000313" key="6">
    <source>
        <dbReference type="EMBL" id="KIY91482.1"/>
    </source>
</evidence>
<keyword evidence="4" id="KW-0479">Metal-binding</keyword>
<dbReference type="GO" id="GO:0046872">
    <property type="term" value="F:metal ion binding"/>
    <property type="evidence" value="ECO:0007669"/>
    <property type="project" value="UniProtKB-UniRule"/>
</dbReference>
<dbReference type="Gene3D" id="1.10.8.60">
    <property type="match status" value="1"/>
</dbReference>
<evidence type="ECO:0000256" key="1">
    <source>
        <dbReference type="ARBA" id="ARBA00006914"/>
    </source>
</evidence>
<dbReference type="InterPro" id="IPR039812">
    <property type="entry name" value="Vesicle-fus_ATPase"/>
</dbReference>
<keyword evidence="2 4" id="KW-0547">Nucleotide-binding</keyword>
<feature type="domain" description="AAA ATPase AAA+ lid" evidence="5">
    <location>
        <begin position="46"/>
        <end position="82"/>
    </location>
</feature>
<dbReference type="AlphaFoldDB" id="A0A0D2IU07"/>
<dbReference type="GO" id="GO:0035494">
    <property type="term" value="P:SNARE complex disassembly"/>
    <property type="evidence" value="ECO:0007669"/>
    <property type="project" value="InterPro"/>
</dbReference>
<proteinExistence type="inferred from homology"/>
<keyword evidence="3 4" id="KW-0067">ATP-binding</keyword>
<comment type="similarity">
    <text evidence="1 4">Belongs to the AAA ATPase family.</text>
</comment>
<dbReference type="EMBL" id="KK106621">
    <property type="protein sequence ID" value="KIY91482.1"/>
    <property type="molecule type" value="Genomic_DNA"/>
</dbReference>
<comment type="catalytic activity">
    <reaction evidence="4">
        <text>ATP + H2O = ADP + phosphate + H(+)</text>
        <dbReference type="Rhea" id="RHEA:13065"/>
        <dbReference type="ChEBI" id="CHEBI:15377"/>
        <dbReference type="ChEBI" id="CHEBI:15378"/>
        <dbReference type="ChEBI" id="CHEBI:30616"/>
        <dbReference type="ChEBI" id="CHEBI:43474"/>
        <dbReference type="ChEBI" id="CHEBI:456216"/>
        <dbReference type="EC" id="3.6.4.6"/>
    </reaction>
</comment>
<dbReference type="GeneID" id="25734246"/>
<evidence type="ECO:0000256" key="2">
    <source>
        <dbReference type="ARBA" id="ARBA00022741"/>
    </source>
</evidence>
<dbReference type="PANTHER" id="PTHR23078">
    <property type="entry name" value="VESICULAR-FUSION PROTEIN NSF"/>
    <property type="match status" value="1"/>
</dbReference>
<name>A0A0D2IU07_9CHLO</name>
<dbReference type="GO" id="GO:0006891">
    <property type="term" value="P:intra-Golgi vesicle-mediated transport"/>
    <property type="evidence" value="ECO:0007669"/>
    <property type="project" value="TreeGrafter"/>
</dbReference>
<protein>
    <recommendedName>
        <fullName evidence="4">Vesicle-fusing ATPase</fullName>
        <ecNumber evidence="4">3.6.4.6</ecNumber>
    </recommendedName>
</protein>
<dbReference type="GO" id="GO:0005524">
    <property type="term" value="F:ATP binding"/>
    <property type="evidence" value="ECO:0007669"/>
    <property type="project" value="UniProtKB-UniRule"/>
</dbReference>
<reference evidence="6 7" key="1">
    <citation type="journal article" date="2013" name="BMC Genomics">
        <title>Reconstruction of the lipid metabolism for the microalga Monoraphidium neglectum from its genome sequence reveals characteristics suitable for biofuel production.</title>
        <authorList>
            <person name="Bogen C."/>
            <person name="Al-Dilaimi A."/>
            <person name="Albersmeier A."/>
            <person name="Wichmann J."/>
            <person name="Grundmann M."/>
            <person name="Rupp O."/>
            <person name="Lauersen K.J."/>
            <person name="Blifernez-Klassen O."/>
            <person name="Kalinowski J."/>
            <person name="Goesmann A."/>
            <person name="Mussgnug J.H."/>
            <person name="Kruse O."/>
        </authorList>
    </citation>
    <scope>NUCLEOTIDE SEQUENCE [LARGE SCALE GENOMIC DNA]</scope>
    <source>
        <strain evidence="6 7">SAG 48.87</strain>
    </source>
</reference>
<dbReference type="Pfam" id="PF17862">
    <property type="entry name" value="AAA_lid_3"/>
    <property type="match status" value="1"/>
</dbReference>
<evidence type="ECO:0000259" key="5">
    <source>
        <dbReference type="Pfam" id="PF17862"/>
    </source>
</evidence>
<dbReference type="GO" id="GO:0016887">
    <property type="term" value="F:ATP hydrolysis activity"/>
    <property type="evidence" value="ECO:0007669"/>
    <property type="project" value="InterPro"/>
</dbReference>
<dbReference type="RefSeq" id="XP_013890502.1">
    <property type="nucleotide sequence ID" value="XM_014035048.1"/>
</dbReference>
<comment type="cofactor">
    <cofactor evidence="4">
        <name>Mg(2+)</name>
        <dbReference type="ChEBI" id="CHEBI:18420"/>
    </cofactor>
    <text evidence="4">Binds 1 Mg(2+) ion per subunit.</text>
</comment>
<keyword evidence="4" id="KW-0931">ER-Golgi transport</keyword>
<dbReference type="GO" id="GO:0005795">
    <property type="term" value="C:Golgi stack"/>
    <property type="evidence" value="ECO:0007669"/>
    <property type="project" value="TreeGrafter"/>
</dbReference>
<keyword evidence="4" id="KW-0813">Transport</keyword>
<dbReference type="KEGG" id="mng:MNEG_16482"/>
<evidence type="ECO:0000313" key="7">
    <source>
        <dbReference type="Proteomes" id="UP000054498"/>
    </source>
</evidence>
<evidence type="ECO:0000256" key="3">
    <source>
        <dbReference type="ARBA" id="ARBA00022840"/>
    </source>
</evidence>
<keyword evidence="4" id="KW-0963">Cytoplasm</keyword>
<dbReference type="Proteomes" id="UP000054498">
    <property type="component" value="Unassembled WGS sequence"/>
</dbReference>
<dbReference type="InterPro" id="IPR041569">
    <property type="entry name" value="AAA_lid_3"/>
</dbReference>
<dbReference type="EC" id="3.6.4.6" evidence="4"/>
<dbReference type="GO" id="GO:0043001">
    <property type="term" value="P:Golgi to plasma membrane protein transport"/>
    <property type="evidence" value="ECO:0007669"/>
    <property type="project" value="TreeGrafter"/>
</dbReference>
<gene>
    <name evidence="6" type="ORF">MNEG_16482</name>
</gene>